<accession>U6GA69</accession>
<dbReference type="GO" id="GO:0050660">
    <property type="term" value="F:flavin adenine dinucleotide binding"/>
    <property type="evidence" value="ECO:0007669"/>
    <property type="project" value="InterPro"/>
</dbReference>
<evidence type="ECO:0000256" key="9">
    <source>
        <dbReference type="ARBA" id="ARBA00038890"/>
    </source>
</evidence>
<evidence type="ECO:0000256" key="5">
    <source>
        <dbReference type="ARBA" id="ARBA00022857"/>
    </source>
</evidence>
<feature type="domain" description="DUS-like FMN-binding" evidence="15">
    <location>
        <begin position="103"/>
        <end position="258"/>
    </location>
</feature>
<dbReference type="InterPro" id="IPR013785">
    <property type="entry name" value="Aldolase_TIM"/>
</dbReference>
<comment type="cofactor">
    <cofactor evidence="1">
        <name>FMN</name>
        <dbReference type="ChEBI" id="CHEBI:58210"/>
    </cofactor>
</comment>
<keyword evidence="2" id="KW-0285">Flavoprotein</keyword>
<reference evidence="16" key="2">
    <citation type="submission" date="2013-10" db="EMBL/GenBank/DDBJ databases">
        <authorList>
            <person name="Aslett M."/>
        </authorList>
    </citation>
    <scope>NUCLEOTIDE SEQUENCE</scope>
    <source>
        <strain evidence="16">Houghton</strain>
    </source>
</reference>
<comment type="similarity">
    <text evidence="8">Belongs to the Dus family. Dus1 subfamily.</text>
</comment>
<evidence type="ECO:0000256" key="10">
    <source>
        <dbReference type="ARBA" id="ARBA00047287"/>
    </source>
</evidence>
<dbReference type="Gene3D" id="3.20.20.70">
    <property type="entry name" value="Aldolase class I"/>
    <property type="match status" value="1"/>
</dbReference>
<evidence type="ECO:0000256" key="2">
    <source>
        <dbReference type="ARBA" id="ARBA00022630"/>
    </source>
</evidence>
<comment type="catalytic activity">
    <reaction evidence="13">
        <text>5,6-dihydrouridine(17) in tRNA + NADP(+) = uridine(17) in tRNA + NADPH + H(+)</text>
        <dbReference type="Rhea" id="RHEA:53368"/>
        <dbReference type="Rhea" id="RHEA-COMP:13541"/>
        <dbReference type="Rhea" id="RHEA-COMP:13542"/>
        <dbReference type="ChEBI" id="CHEBI:15378"/>
        <dbReference type="ChEBI" id="CHEBI:57783"/>
        <dbReference type="ChEBI" id="CHEBI:58349"/>
        <dbReference type="ChEBI" id="CHEBI:65315"/>
        <dbReference type="ChEBI" id="CHEBI:74443"/>
        <dbReference type="EC" id="1.3.1.88"/>
    </reaction>
    <physiologicalReaction direction="right-to-left" evidence="13">
        <dbReference type="Rhea" id="RHEA:53370"/>
    </physiologicalReaction>
</comment>
<protein>
    <recommendedName>
        <fullName evidence="9">tRNA-dihydrouridine(16/17) synthase [NAD(P)(+)]</fullName>
        <ecNumber evidence="9">1.3.1.88</ecNumber>
    </recommendedName>
</protein>
<sequence>NKAEYMVEAGRLLQETVAAVDVNLGCPQGIARRGFYGAYLLDEPDLVLSMVSAMHRHLAVPVTCKIRKVLTAPDSTAYDGLRSAAAAAAAPAAAAAAAAEQHLDKTCQDTLLLSYALEAAGAAALTLHARTKEEKAANTAAADWGLIRRVKQRLNIPVIANGGVETKEDAIRCLLVTGADAVMSAEGVLDNPALFSGAAALLQQTALQQTYLLQPPASSNMEDLRSLVDDIIRHFAADGSSSSSSSSSSNCCCSSSSKTWYRRHRRSTDNAEETEGDTSTNSQTVDPCSMAAEGFEGLFG</sequence>
<evidence type="ECO:0000313" key="16">
    <source>
        <dbReference type="EMBL" id="CDI76437.1"/>
    </source>
</evidence>
<dbReference type="GO" id="GO:0017150">
    <property type="term" value="F:tRNA dihydrouridine synthase activity"/>
    <property type="evidence" value="ECO:0007669"/>
    <property type="project" value="InterPro"/>
</dbReference>
<dbReference type="PANTHER" id="PTHR11082">
    <property type="entry name" value="TRNA-DIHYDROURIDINE SYNTHASE"/>
    <property type="match status" value="1"/>
</dbReference>
<comment type="catalytic activity">
    <reaction evidence="10">
        <text>5,6-dihydrouridine(17) in tRNA + NAD(+) = uridine(17) in tRNA + NADH + H(+)</text>
        <dbReference type="Rhea" id="RHEA:53372"/>
        <dbReference type="Rhea" id="RHEA-COMP:13541"/>
        <dbReference type="Rhea" id="RHEA-COMP:13542"/>
        <dbReference type="ChEBI" id="CHEBI:15378"/>
        <dbReference type="ChEBI" id="CHEBI:57540"/>
        <dbReference type="ChEBI" id="CHEBI:57945"/>
        <dbReference type="ChEBI" id="CHEBI:65315"/>
        <dbReference type="ChEBI" id="CHEBI:74443"/>
        <dbReference type="EC" id="1.3.1.88"/>
    </reaction>
    <physiologicalReaction direction="right-to-left" evidence="10">
        <dbReference type="Rhea" id="RHEA:53374"/>
    </physiologicalReaction>
</comment>
<evidence type="ECO:0000256" key="6">
    <source>
        <dbReference type="ARBA" id="ARBA00023002"/>
    </source>
</evidence>
<gene>
    <name evidence="16" type="ORF">EAH_00056360</name>
</gene>
<comment type="catalytic activity">
    <reaction evidence="12">
        <text>5,6-dihydrouridine(16) in tRNA + NAD(+) = uridine(16) in tRNA + NADH + H(+)</text>
        <dbReference type="Rhea" id="RHEA:53380"/>
        <dbReference type="Rhea" id="RHEA-COMP:13543"/>
        <dbReference type="Rhea" id="RHEA-COMP:13544"/>
        <dbReference type="ChEBI" id="CHEBI:15378"/>
        <dbReference type="ChEBI" id="CHEBI:57540"/>
        <dbReference type="ChEBI" id="CHEBI:57945"/>
        <dbReference type="ChEBI" id="CHEBI:65315"/>
        <dbReference type="ChEBI" id="CHEBI:74443"/>
        <dbReference type="EC" id="1.3.1.88"/>
    </reaction>
    <physiologicalReaction direction="right-to-left" evidence="12">
        <dbReference type="Rhea" id="RHEA:53382"/>
    </physiologicalReaction>
</comment>
<dbReference type="PROSITE" id="PS01136">
    <property type="entry name" value="UPF0034"/>
    <property type="match status" value="1"/>
</dbReference>
<organism evidence="16 17">
    <name type="scientific">Eimeria acervulina</name>
    <name type="common">Coccidian parasite</name>
    <dbReference type="NCBI Taxonomy" id="5801"/>
    <lineage>
        <taxon>Eukaryota</taxon>
        <taxon>Sar</taxon>
        <taxon>Alveolata</taxon>
        <taxon>Apicomplexa</taxon>
        <taxon>Conoidasida</taxon>
        <taxon>Coccidia</taxon>
        <taxon>Eucoccidiorida</taxon>
        <taxon>Eimeriorina</taxon>
        <taxon>Eimeriidae</taxon>
        <taxon>Eimeria</taxon>
    </lineage>
</organism>
<dbReference type="InterPro" id="IPR018517">
    <property type="entry name" value="tRNA_hU_synthase_CS"/>
</dbReference>
<evidence type="ECO:0000256" key="3">
    <source>
        <dbReference type="ARBA" id="ARBA00022643"/>
    </source>
</evidence>
<keyword evidence="6" id="KW-0560">Oxidoreductase</keyword>
<dbReference type="PANTHER" id="PTHR11082:SF5">
    <property type="entry name" value="TRNA-DIHYDROURIDINE(16_17) SYNTHASE [NAD(P)(+)]-LIKE"/>
    <property type="match status" value="1"/>
</dbReference>
<evidence type="ECO:0000256" key="4">
    <source>
        <dbReference type="ARBA" id="ARBA00022694"/>
    </source>
</evidence>
<keyword evidence="3" id="KW-0288">FMN</keyword>
<dbReference type="AlphaFoldDB" id="U6GA69"/>
<evidence type="ECO:0000256" key="8">
    <source>
        <dbReference type="ARBA" id="ARBA00038313"/>
    </source>
</evidence>
<evidence type="ECO:0000256" key="7">
    <source>
        <dbReference type="ARBA" id="ARBA00023027"/>
    </source>
</evidence>
<keyword evidence="5" id="KW-0521">NADP</keyword>
<keyword evidence="17" id="KW-1185">Reference proteome</keyword>
<dbReference type="OrthoDB" id="272303at2759"/>
<evidence type="ECO:0000256" key="14">
    <source>
        <dbReference type="SAM" id="MobiDB-lite"/>
    </source>
</evidence>
<evidence type="ECO:0000256" key="1">
    <source>
        <dbReference type="ARBA" id="ARBA00001917"/>
    </source>
</evidence>
<dbReference type="Pfam" id="PF01207">
    <property type="entry name" value="Dus"/>
    <property type="match status" value="2"/>
</dbReference>
<evidence type="ECO:0000256" key="11">
    <source>
        <dbReference type="ARBA" id="ARBA00047652"/>
    </source>
</evidence>
<evidence type="ECO:0000256" key="12">
    <source>
        <dbReference type="ARBA" id="ARBA00048934"/>
    </source>
</evidence>
<evidence type="ECO:0000259" key="15">
    <source>
        <dbReference type="Pfam" id="PF01207"/>
    </source>
</evidence>
<dbReference type="OMA" id="CLHPILA"/>
<evidence type="ECO:0000313" key="17">
    <source>
        <dbReference type="Proteomes" id="UP000018050"/>
    </source>
</evidence>
<evidence type="ECO:0000256" key="13">
    <source>
        <dbReference type="ARBA" id="ARBA00049467"/>
    </source>
</evidence>
<dbReference type="InterPro" id="IPR035587">
    <property type="entry name" value="DUS-like_FMN-bd"/>
</dbReference>
<dbReference type="CDD" id="cd02801">
    <property type="entry name" value="DUS_like_FMN"/>
    <property type="match status" value="1"/>
</dbReference>
<dbReference type="EC" id="1.3.1.88" evidence="9"/>
<feature type="non-terminal residue" evidence="16">
    <location>
        <position position="1"/>
    </location>
</feature>
<comment type="catalytic activity">
    <reaction evidence="11">
        <text>5,6-dihydrouridine(16) in tRNA + NADP(+) = uridine(16) in tRNA + NADPH + H(+)</text>
        <dbReference type="Rhea" id="RHEA:53376"/>
        <dbReference type="Rhea" id="RHEA-COMP:13543"/>
        <dbReference type="Rhea" id="RHEA-COMP:13544"/>
        <dbReference type="ChEBI" id="CHEBI:15378"/>
        <dbReference type="ChEBI" id="CHEBI:57783"/>
        <dbReference type="ChEBI" id="CHEBI:58349"/>
        <dbReference type="ChEBI" id="CHEBI:65315"/>
        <dbReference type="ChEBI" id="CHEBI:74443"/>
        <dbReference type="EC" id="1.3.1.88"/>
    </reaction>
    <physiologicalReaction direction="right-to-left" evidence="11">
        <dbReference type="Rhea" id="RHEA:53378"/>
    </physiologicalReaction>
</comment>
<feature type="region of interest" description="Disordered" evidence="14">
    <location>
        <begin position="263"/>
        <end position="287"/>
    </location>
</feature>
<dbReference type="Proteomes" id="UP000018050">
    <property type="component" value="Unassembled WGS sequence"/>
</dbReference>
<dbReference type="EMBL" id="HG670385">
    <property type="protein sequence ID" value="CDI76437.1"/>
    <property type="molecule type" value="Genomic_DNA"/>
</dbReference>
<proteinExistence type="inferred from homology"/>
<feature type="domain" description="DUS-like FMN-binding" evidence="15">
    <location>
        <begin position="2"/>
        <end position="68"/>
    </location>
</feature>
<feature type="compositionally biased region" description="Polar residues" evidence="14">
    <location>
        <begin position="277"/>
        <end position="286"/>
    </location>
</feature>
<keyword evidence="7" id="KW-0520">NAD</keyword>
<dbReference type="GeneID" id="25273706"/>
<dbReference type="RefSeq" id="XP_013253021.1">
    <property type="nucleotide sequence ID" value="XM_013397567.1"/>
</dbReference>
<dbReference type="VEuPathDB" id="ToxoDB:EAH_00056360"/>
<reference evidence="16" key="1">
    <citation type="submission" date="2013-10" db="EMBL/GenBank/DDBJ databases">
        <title>Genomic analysis of the causative agents of coccidiosis in chickens.</title>
        <authorList>
            <person name="Reid A.J."/>
            <person name="Blake D."/>
            <person name="Billington K."/>
            <person name="Browne H."/>
            <person name="Dunn M."/>
            <person name="Hung S."/>
            <person name="Kawahara F."/>
            <person name="Miranda-Saavedra D."/>
            <person name="Mourier T."/>
            <person name="Nagra H."/>
            <person name="Otto T.D."/>
            <person name="Rawlings N."/>
            <person name="Sanchez A."/>
            <person name="Sanders M."/>
            <person name="Subramaniam C."/>
            <person name="Tay Y."/>
            <person name="Dear P."/>
            <person name="Doerig C."/>
            <person name="Gruber A."/>
            <person name="Parkinson J."/>
            <person name="Shirley M."/>
            <person name="Wan K.L."/>
            <person name="Berriman M."/>
            <person name="Tomley F."/>
            <person name="Pain A."/>
        </authorList>
    </citation>
    <scope>NUCLEOTIDE SEQUENCE</scope>
    <source>
        <strain evidence="16">Houghton</strain>
    </source>
</reference>
<name>U6GA69_EIMAC</name>
<keyword evidence="4" id="KW-0819">tRNA processing</keyword>
<dbReference type="SUPFAM" id="SSF51395">
    <property type="entry name" value="FMN-linked oxidoreductases"/>
    <property type="match status" value="1"/>
</dbReference>